<dbReference type="InterPro" id="IPR023393">
    <property type="entry name" value="START-like_dom_sf"/>
</dbReference>
<evidence type="ECO:0000313" key="2">
    <source>
        <dbReference type="Proteomes" id="UP001056681"/>
    </source>
</evidence>
<proteinExistence type="predicted"/>
<reference evidence="1" key="1">
    <citation type="submission" date="2020-10" db="EMBL/GenBank/DDBJ databases">
        <title>Whole-genome sequence of Luteibacter sp. EIF3.</title>
        <authorList>
            <person name="Friedrich I."/>
            <person name="Hertel R."/>
            <person name="Daniel R."/>
        </authorList>
    </citation>
    <scope>NUCLEOTIDE SEQUENCE</scope>
    <source>
        <strain evidence="1">EIF3</strain>
    </source>
</reference>
<evidence type="ECO:0008006" key="3">
    <source>
        <dbReference type="Google" id="ProtNLM"/>
    </source>
</evidence>
<dbReference type="SUPFAM" id="SSF55961">
    <property type="entry name" value="Bet v1-like"/>
    <property type="match status" value="1"/>
</dbReference>
<gene>
    <name evidence="1" type="ORF">IM816_06385</name>
</gene>
<dbReference type="Gene3D" id="3.30.530.20">
    <property type="match status" value="1"/>
</dbReference>
<organism evidence="1 2">
    <name type="scientific">Luteibacter flocculans</name>
    <dbReference type="NCBI Taxonomy" id="2780091"/>
    <lineage>
        <taxon>Bacteria</taxon>
        <taxon>Pseudomonadati</taxon>
        <taxon>Pseudomonadota</taxon>
        <taxon>Gammaproteobacteria</taxon>
        <taxon>Lysobacterales</taxon>
        <taxon>Rhodanobacteraceae</taxon>
        <taxon>Luteibacter</taxon>
    </lineage>
</organism>
<dbReference type="Proteomes" id="UP001056681">
    <property type="component" value="Chromosome"/>
</dbReference>
<accession>A0ABY4T487</accession>
<evidence type="ECO:0000313" key="1">
    <source>
        <dbReference type="EMBL" id="URL59718.1"/>
    </source>
</evidence>
<protein>
    <recommendedName>
        <fullName evidence="3">START domain-containing protein</fullName>
    </recommendedName>
</protein>
<dbReference type="RefSeq" id="WP_250340230.1">
    <property type="nucleotide sequence ID" value="NZ_CP063231.1"/>
</dbReference>
<dbReference type="EMBL" id="CP063231">
    <property type="protein sequence ID" value="URL59718.1"/>
    <property type="molecule type" value="Genomic_DNA"/>
</dbReference>
<name>A0ABY4T487_9GAMM</name>
<keyword evidence="2" id="KW-1185">Reference proteome</keyword>
<sequence length="240" mass="26991">MQKRRNLARRIGKGLLILVGVLFVGAACAHLAWKYSGDDTPKLVIDKQGIQVYTIKTPGQSLLKIKAVRVVKSTLDRAAAAHLDGSLENCHDWIPDCYESLAVKHWDPQARNYVQLWKEKFPEPFSPREFLLNTQFTQAAPGQPITVEFTAAPDAAPKSDCCYRLTHMHAVWTLDPIDQDDVRVTLMQDIDVGLPYFLFNDEAPRAVYGAFEDLPRLYAKTKYDTVSLQTIYGGQPIVAE</sequence>
<dbReference type="PROSITE" id="PS51257">
    <property type="entry name" value="PROKAR_LIPOPROTEIN"/>
    <property type="match status" value="1"/>
</dbReference>